<accession>A9A025</accession>
<feature type="domain" description="4Fe-4S Mo/W bis-MGD-type" evidence="5">
    <location>
        <begin position="2"/>
        <end position="58"/>
    </location>
</feature>
<comment type="similarity">
    <text evidence="1">Belongs to the prokaryotic molybdopterin-containing oxidoreductase family.</text>
</comment>
<dbReference type="PANTHER" id="PTHR43742">
    <property type="entry name" value="TRIMETHYLAMINE-N-OXIDE REDUCTASE"/>
    <property type="match status" value="1"/>
</dbReference>
<dbReference type="InterPro" id="IPR006963">
    <property type="entry name" value="Mopterin_OxRdtase_4Fe-4S_dom"/>
</dbReference>
<keyword evidence="4" id="KW-0411">Iron-sulfur</keyword>
<dbReference type="Pfam" id="PF00384">
    <property type="entry name" value="Molybdopterin"/>
    <property type="match status" value="1"/>
</dbReference>
<evidence type="ECO:0000313" key="6">
    <source>
        <dbReference type="EMBL" id="ABW67425.1"/>
    </source>
</evidence>
<evidence type="ECO:0000256" key="1">
    <source>
        <dbReference type="ARBA" id="ARBA00010312"/>
    </source>
</evidence>
<keyword evidence="6" id="KW-0560">Oxidoreductase</keyword>
<dbReference type="EC" id="1.7.99.4" evidence="6"/>
<dbReference type="Proteomes" id="UP000008561">
    <property type="component" value="Chromosome"/>
</dbReference>
<dbReference type="AlphaFoldDB" id="A9A025"/>
<evidence type="ECO:0000259" key="5">
    <source>
        <dbReference type="PROSITE" id="PS51669"/>
    </source>
</evidence>
<dbReference type="SUPFAM" id="SSF50692">
    <property type="entry name" value="ADC-like"/>
    <property type="match status" value="1"/>
</dbReference>
<dbReference type="InterPro" id="IPR009010">
    <property type="entry name" value="Asp_de-COase-like_dom_sf"/>
</dbReference>
<sequence>MEQWHKTGCVLCAQNCGLQVLVENNRMVKVKPDKDNPRSRGYACRKGLNVIYHQYPADRITTPLKRVGAEFVPISWDQAATEIAEKLRATVNAHGPRSVAYMGASSQGGHMEAAFGLTILRALGSQNFYSSAGQEFSGHWWVFGRMLGRQYSVTGPDEHNCDMLVAWGWNGMESHQVPRAPIVLKEVADNPDKLLVAIDPRRSETAQIANIHLALRPGTDALLIKAMIALILAEGWEKRDYLLQHVEGWDAIRPWFENFDIRAAIAVCGLDYGEVLELCRLMATRQWGVHPDLGVFMGRRSTLTSYLLMVLQLVCGRLLVPGGNIVPGMVMPMGFHADERDEKTWRTVATHMPPAAAGAFPPSVLPEEILTDHADRVRAVYVSACNPLRSYPDTTAYETAFKKLDLLVVNEIVMSETARLAHYVLPACTFYESWDTTFFPMSYPEVYLQLRRPVVSPPGECKELAEIFTLIADRLGLIPEIPEALHQAAAEDSLTFGAKLMEWAMTEPSALAAMPFVLAKTLGRQWKSAHKAAIWGMMMTAPKAFYKNAMRAGFAPGPDLGDRLFAALLDNPQGIWVGKIDDSNPMAVLKTPSGKIEAFIPELEADVKALDAAAEAEALKMPADFPLVLNAGRHMRYNINTMMRNPEWNKGKRACTIAVSPSDADKLGFADGEIVRMVTEAGAEQGELEVSDRVRPGMVLIPHGFGLNYNGSVYGLNVNRLTKSTNRDPIGTPLHRFVPCRLEKIE</sequence>
<dbReference type="InterPro" id="IPR006657">
    <property type="entry name" value="MoPterin_dinucl-bd_dom"/>
</dbReference>
<dbReference type="GO" id="GO:0051536">
    <property type="term" value="F:iron-sulfur cluster binding"/>
    <property type="evidence" value="ECO:0007669"/>
    <property type="project" value="UniProtKB-KW"/>
</dbReference>
<dbReference type="Gene3D" id="2.40.40.20">
    <property type="match status" value="1"/>
</dbReference>
<dbReference type="GO" id="GO:0043546">
    <property type="term" value="F:molybdopterin cofactor binding"/>
    <property type="evidence" value="ECO:0007669"/>
    <property type="project" value="InterPro"/>
</dbReference>
<dbReference type="OrthoDB" id="9757870at2"/>
<proteinExistence type="inferred from homology"/>
<dbReference type="STRING" id="96561.Dole_1621"/>
<dbReference type="PROSITE" id="PS51669">
    <property type="entry name" value="4FE4S_MOW_BIS_MGD"/>
    <property type="match status" value="1"/>
</dbReference>
<name>A9A025_DESOH</name>
<dbReference type="Pfam" id="PF01568">
    <property type="entry name" value="Molydop_binding"/>
    <property type="match status" value="1"/>
</dbReference>
<keyword evidence="7" id="KW-1185">Reference proteome</keyword>
<evidence type="ECO:0000313" key="7">
    <source>
        <dbReference type="Proteomes" id="UP000008561"/>
    </source>
</evidence>
<dbReference type="GO" id="GO:0016491">
    <property type="term" value="F:oxidoreductase activity"/>
    <property type="evidence" value="ECO:0007669"/>
    <property type="project" value="UniProtKB-KW"/>
</dbReference>
<protein>
    <submittedName>
        <fullName evidence="6">Nitrate reductase</fullName>
        <ecNumber evidence="6">1.7.99.4</ecNumber>
    </submittedName>
</protein>
<dbReference type="HOGENOM" id="CLU_000422_13_3_7"/>
<dbReference type="Pfam" id="PF04879">
    <property type="entry name" value="Molybdop_Fe4S4"/>
    <property type="match status" value="1"/>
</dbReference>
<gene>
    <name evidence="6" type="ordered locus">Dole_1621</name>
</gene>
<dbReference type="InterPro" id="IPR050612">
    <property type="entry name" value="Prok_Mopterin_Oxidored"/>
</dbReference>
<dbReference type="SMART" id="SM00926">
    <property type="entry name" value="Molybdop_Fe4S4"/>
    <property type="match status" value="1"/>
</dbReference>
<dbReference type="Gene3D" id="3.40.50.740">
    <property type="match status" value="1"/>
</dbReference>
<keyword evidence="2" id="KW-0479">Metal-binding</keyword>
<evidence type="ECO:0000256" key="2">
    <source>
        <dbReference type="ARBA" id="ARBA00022723"/>
    </source>
</evidence>
<dbReference type="KEGG" id="dol:Dole_1621"/>
<dbReference type="Gene3D" id="2.20.25.90">
    <property type="entry name" value="ADC-like domains"/>
    <property type="match status" value="1"/>
</dbReference>
<dbReference type="InterPro" id="IPR006656">
    <property type="entry name" value="Mopterin_OxRdtase"/>
</dbReference>
<evidence type="ECO:0000256" key="4">
    <source>
        <dbReference type="ARBA" id="ARBA00023014"/>
    </source>
</evidence>
<organism evidence="6 7">
    <name type="scientific">Desulfosudis oleivorans (strain DSM 6200 / JCM 39069 / Hxd3)</name>
    <name type="common">Desulfococcus oleovorans</name>
    <dbReference type="NCBI Taxonomy" id="96561"/>
    <lineage>
        <taxon>Bacteria</taxon>
        <taxon>Pseudomonadati</taxon>
        <taxon>Thermodesulfobacteriota</taxon>
        <taxon>Desulfobacteria</taxon>
        <taxon>Desulfobacterales</taxon>
        <taxon>Desulfosudaceae</taxon>
        <taxon>Desulfosudis</taxon>
    </lineage>
</organism>
<evidence type="ECO:0000256" key="3">
    <source>
        <dbReference type="ARBA" id="ARBA00023004"/>
    </source>
</evidence>
<dbReference type="PANTHER" id="PTHR43742:SF2">
    <property type="entry name" value="ASSIMILATORY NITRATE REDUCTASE CATALYTIC SUBUNIT"/>
    <property type="match status" value="1"/>
</dbReference>
<dbReference type="eggNOG" id="COG0243">
    <property type="taxonomic scope" value="Bacteria"/>
</dbReference>
<reference evidence="6 7" key="1">
    <citation type="submission" date="2007-10" db="EMBL/GenBank/DDBJ databases">
        <title>Complete sequence of Desulfococcus oleovorans Hxd3.</title>
        <authorList>
            <consortium name="US DOE Joint Genome Institute"/>
            <person name="Copeland A."/>
            <person name="Lucas S."/>
            <person name="Lapidus A."/>
            <person name="Barry K."/>
            <person name="Glavina del Rio T."/>
            <person name="Dalin E."/>
            <person name="Tice H."/>
            <person name="Pitluck S."/>
            <person name="Kiss H."/>
            <person name="Brettin T."/>
            <person name="Bruce D."/>
            <person name="Detter J.C."/>
            <person name="Han C."/>
            <person name="Schmutz J."/>
            <person name="Larimer F."/>
            <person name="Land M."/>
            <person name="Hauser L."/>
            <person name="Kyrpides N."/>
            <person name="Kim E."/>
            <person name="Wawrik B."/>
            <person name="Richardson P."/>
        </authorList>
    </citation>
    <scope>NUCLEOTIDE SEQUENCE [LARGE SCALE GENOMIC DNA]</scope>
    <source>
        <strain evidence="7">DSM 6200 / JCM 39069 / Hxd3</strain>
    </source>
</reference>
<dbReference type="Gene3D" id="3.40.228.10">
    <property type="entry name" value="Dimethylsulfoxide Reductase, domain 2"/>
    <property type="match status" value="1"/>
</dbReference>
<dbReference type="SUPFAM" id="SSF53706">
    <property type="entry name" value="Formate dehydrogenase/DMSO reductase, domains 1-3"/>
    <property type="match status" value="1"/>
</dbReference>
<keyword evidence="3" id="KW-0408">Iron</keyword>
<dbReference type="EMBL" id="CP000859">
    <property type="protein sequence ID" value="ABW67425.1"/>
    <property type="molecule type" value="Genomic_DNA"/>
</dbReference>
<dbReference type="GO" id="GO:0046872">
    <property type="term" value="F:metal ion binding"/>
    <property type="evidence" value="ECO:0007669"/>
    <property type="project" value="UniProtKB-KW"/>
</dbReference>
<dbReference type="RefSeq" id="WP_012175041.1">
    <property type="nucleotide sequence ID" value="NC_009943.1"/>
</dbReference>